<feature type="transmembrane region" description="Helical" evidence="2">
    <location>
        <begin position="193"/>
        <end position="213"/>
    </location>
</feature>
<feature type="transmembrane region" description="Helical" evidence="2">
    <location>
        <begin position="93"/>
        <end position="115"/>
    </location>
</feature>
<feature type="transmembrane region" description="Helical" evidence="2">
    <location>
        <begin position="121"/>
        <end position="139"/>
    </location>
</feature>
<name>A0A7G9R2S4_9MICO</name>
<feature type="transmembrane region" description="Helical" evidence="2">
    <location>
        <begin position="318"/>
        <end position="336"/>
    </location>
</feature>
<dbReference type="Proteomes" id="UP000515976">
    <property type="component" value="Chromosome"/>
</dbReference>
<sequence>MTHEPASRRSGRHRSRGRVSVPARVAPGSTGPRLPGLDVARGVALVLMVLGLTAPPGEATTAVRHLAAPLVVLCLGAAAGLTLERHGMRAARFAADTAVRGVLLLVLGVLLGALTDRLEDLLPVLGLLVLVLAPLTVLLRHLQVLTVGLATAAAVLAPLAVDRAREHLLAHPGTGRVARDLLGWLAAGEPHRVVSLLPAALAGLVLALLVPHLGAWRRALAVSAILVATSAADLVLAGGATEGGQADTSAELAAGAFLAAGVVAAACALTGLLEGRRAGPALLSPLLAGGRLPLTGYTLLALTLAVDGAARGDGATRGWGLAAVALVVVLGGCWLLDHAWGTGPLEVVLRLARLPAGRRPPSPRRAALSGERPRPEPPAHRRSTPPAA</sequence>
<dbReference type="RefSeq" id="WP_166103621.1">
    <property type="nucleotide sequence ID" value="NZ_BMMY01000002.1"/>
</dbReference>
<reference evidence="3 4" key="1">
    <citation type="submission" date="2020-08" db="EMBL/GenBank/DDBJ databases">
        <title>Genome sequence of Phycicoccus endophyticus JCM 31784T.</title>
        <authorList>
            <person name="Hyun D.-W."/>
            <person name="Bae J.-W."/>
        </authorList>
    </citation>
    <scope>NUCLEOTIDE SEQUENCE [LARGE SCALE GENOMIC DNA]</scope>
    <source>
        <strain evidence="3 4">JCM 31784</strain>
    </source>
</reference>
<dbReference type="AlphaFoldDB" id="A0A7G9R2S4"/>
<evidence type="ECO:0008006" key="5">
    <source>
        <dbReference type="Google" id="ProtNLM"/>
    </source>
</evidence>
<keyword evidence="2" id="KW-0472">Membrane</keyword>
<accession>A0A7G9R2S4</accession>
<evidence type="ECO:0000313" key="3">
    <source>
        <dbReference type="EMBL" id="QNN49899.1"/>
    </source>
</evidence>
<evidence type="ECO:0000313" key="4">
    <source>
        <dbReference type="Proteomes" id="UP000515976"/>
    </source>
</evidence>
<proteinExistence type="predicted"/>
<gene>
    <name evidence="3" type="ORF">H9L10_02075</name>
</gene>
<organism evidence="3 4">
    <name type="scientific">Phycicoccus endophyticus</name>
    <dbReference type="NCBI Taxonomy" id="1690220"/>
    <lineage>
        <taxon>Bacteria</taxon>
        <taxon>Bacillati</taxon>
        <taxon>Actinomycetota</taxon>
        <taxon>Actinomycetes</taxon>
        <taxon>Micrococcales</taxon>
        <taxon>Intrasporangiaceae</taxon>
        <taxon>Phycicoccus</taxon>
    </lineage>
</organism>
<evidence type="ECO:0000256" key="2">
    <source>
        <dbReference type="SAM" id="Phobius"/>
    </source>
</evidence>
<keyword evidence="4" id="KW-1185">Reference proteome</keyword>
<feature type="region of interest" description="Disordered" evidence="1">
    <location>
        <begin position="357"/>
        <end position="388"/>
    </location>
</feature>
<feature type="transmembrane region" description="Helical" evidence="2">
    <location>
        <begin position="252"/>
        <end position="273"/>
    </location>
</feature>
<dbReference type="KEGG" id="pei:H9L10_02075"/>
<keyword evidence="2" id="KW-1133">Transmembrane helix</keyword>
<feature type="transmembrane region" description="Helical" evidence="2">
    <location>
        <begin position="144"/>
        <end position="161"/>
    </location>
</feature>
<protein>
    <recommendedName>
        <fullName evidence="5">DUF418 domain-containing protein</fullName>
    </recommendedName>
</protein>
<feature type="compositionally biased region" description="Low complexity" evidence="1">
    <location>
        <begin position="357"/>
        <end position="370"/>
    </location>
</feature>
<feature type="transmembrane region" description="Helical" evidence="2">
    <location>
        <begin position="220"/>
        <end position="240"/>
    </location>
</feature>
<feature type="transmembrane region" description="Helical" evidence="2">
    <location>
        <begin position="285"/>
        <end position="306"/>
    </location>
</feature>
<evidence type="ECO:0000256" key="1">
    <source>
        <dbReference type="SAM" id="MobiDB-lite"/>
    </source>
</evidence>
<dbReference type="EMBL" id="CP060712">
    <property type="protein sequence ID" value="QNN49899.1"/>
    <property type="molecule type" value="Genomic_DNA"/>
</dbReference>
<feature type="region of interest" description="Disordered" evidence="1">
    <location>
        <begin position="1"/>
        <end position="33"/>
    </location>
</feature>
<keyword evidence="2" id="KW-0812">Transmembrane</keyword>